<organism evidence="1">
    <name type="scientific">Solanum chacoense</name>
    <name type="common">Chaco potato</name>
    <dbReference type="NCBI Taxonomy" id="4108"/>
    <lineage>
        <taxon>Eukaryota</taxon>
        <taxon>Viridiplantae</taxon>
        <taxon>Streptophyta</taxon>
        <taxon>Embryophyta</taxon>
        <taxon>Tracheophyta</taxon>
        <taxon>Spermatophyta</taxon>
        <taxon>Magnoliopsida</taxon>
        <taxon>eudicotyledons</taxon>
        <taxon>Gunneridae</taxon>
        <taxon>Pentapetalae</taxon>
        <taxon>asterids</taxon>
        <taxon>lamiids</taxon>
        <taxon>Solanales</taxon>
        <taxon>Solanaceae</taxon>
        <taxon>Solanoideae</taxon>
        <taxon>Solaneae</taxon>
        <taxon>Solanum</taxon>
    </lineage>
</organism>
<reference evidence="1" key="1">
    <citation type="submission" date="2015-12" db="EMBL/GenBank/DDBJ databases">
        <title>Gene expression during late stages of embryo sac development: a critical building block for successful pollen-pistil interactions.</title>
        <authorList>
            <person name="Liu Y."/>
            <person name="Joly V."/>
            <person name="Sabar M."/>
            <person name="Matton D.P."/>
        </authorList>
    </citation>
    <scope>NUCLEOTIDE SEQUENCE</scope>
</reference>
<name>A0A0V0HD91_SOLCH</name>
<dbReference type="AlphaFoldDB" id="A0A0V0HD91"/>
<accession>A0A0V0HD91</accession>
<protein>
    <submittedName>
        <fullName evidence="1">Putative ovule protein</fullName>
    </submittedName>
</protein>
<evidence type="ECO:0000313" key="1">
    <source>
        <dbReference type="EMBL" id="JAP18228.1"/>
    </source>
</evidence>
<sequence>MSQLADLTLPPYSPDAGSLLRDMAILSSFPFPWFLDCVKGMQFPPFHHHNKALPSPSLPSPVKIISLFPPSLQALQLQLESSPAPFHPSSLNLFLFLTMSF</sequence>
<dbReference type="EMBL" id="GEDG01021534">
    <property type="protein sequence ID" value="JAP18228.1"/>
    <property type="molecule type" value="Transcribed_RNA"/>
</dbReference>
<proteinExistence type="predicted"/>